<dbReference type="GO" id="GO:0032259">
    <property type="term" value="P:methylation"/>
    <property type="evidence" value="ECO:0007669"/>
    <property type="project" value="UniProtKB-KW"/>
</dbReference>
<dbReference type="PANTHER" id="PTHR43317">
    <property type="entry name" value="THERMOSPERMINE SYNTHASE ACAULIS5"/>
    <property type="match status" value="1"/>
</dbReference>
<dbReference type="AlphaFoldDB" id="A0A9E5JRF6"/>
<dbReference type="RefSeq" id="WP_167184225.1">
    <property type="nucleotide sequence ID" value="NZ_JAAONZ010000004.1"/>
</dbReference>
<reference evidence="2" key="1">
    <citation type="submission" date="2020-03" db="EMBL/GenBank/DDBJ databases">
        <authorList>
            <person name="Guo F."/>
        </authorList>
    </citation>
    <scope>NUCLEOTIDE SEQUENCE</scope>
    <source>
        <strain evidence="2">JCM 30134</strain>
    </source>
</reference>
<dbReference type="CDD" id="cd02440">
    <property type="entry name" value="AdoMet_MTases"/>
    <property type="match status" value="1"/>
</dbReference>
<keyword evidence="3" id="KW-1185">Reference proteome</keyword>
<dbReference type="EMBL" id="JAAONZ010000004">
    <property type="protein sequence ID" value="NHO65397.1"/>
    <property type="molecule type" value="Genomic_DNA"/>
</dbReference>
<name>A0A9E5JRF6_9GAMM</name>
<keyword evidence="2" id="KW-0489">Methyltransferase</keyword>
<dbReference type="GO" id="GO:0008168">
    <property type="term" value="F:methyltransferase activity"/>
    <property type="evidence" value="ECO:0007669"/>
    <property type="project" value="UniProtKB-KW"/>
</dbReference>
<keyword evidence="1" id="KW-0620">Polyamine biosynthesis</keyword>
<keyword evidence="2" id="KW-0808">Transferase</keyword>
<dbReference type="InterPro" id="IPR029063">
    <property type="entry name" value="SAM-dependent_MTases_sf"/>
</dbReference>
<comment type="caution">
    <text evidence="2">The sequence shown here is derived from an EMBL/GenBank/DDBJ whole genome shotgun (WGS) entry which is preliminary data.</text>
</comment>
<organism evidence="2 3">
    <name type="scientific">Pseudomaricurvus hydrocarbonicus</name>
    <dbReference type="NCBI Taxonomy" id="1470433"/>
    <lineage>
        <taxon>Bacteria</taxon>
        <taxon>Pseudomonadati</taxon>
        <taxon>Pseudomonadota</taxon>
        <taxon>Gammaproteobacteria</taxon>
        <taxon>Cellvibrionales</taxon>
        <taxon>Cellvibrionaceae</taxon>
        <taxon>Pseudomaricurvus</taxon>
    </lineage>
</organism>
<dbReference type="GO" id="GO:0006596">
    <property type="term" value="P:polyamine biosynthetic process"/>
    <property type="evidence" value="ECO:0007669"/>
    <property type="project" value="UniProtKB-KW"/>
</dbReference>
<gene>
    <name evidence="2" type="ORF">G8770_07585</name>
</gene>
<dbReference type="Gene3D" id="3.40.50.150">
    <property type="entry name" value="Vaccinia Virus protein VP39"/>
    <property type="match status" value="1"/>
</dbReference>
<sequence length="270" mass="30783">MALIWQKQVTHAGKTTQYEVRNAGRTRRLYTNGVFHSQYSPSRPVAGSVWDLLLLPAFFHRPGLINRVLVLGVGGGAVLKQLQYFLQPEVIVGVELNPVHIQVAKRFFKVTGDEFELVCADALEWLEQYQGPPFDLIIDDLFGEEGGEPCRAVAADEAWCALLKKHLMDSGSVAINFDTPELMQRCFWLAEHAADPKALSKKSPATNDHLPADWWQQVYQLSTPLYSNCIALFTQQPTPRHEFLENLRQFKELDESRTTCKLNYQLRRVR</sequence>
<accession>A0A9E5JRF6</accession>
<proteinExistence type="predicted"/>
<evidence type="ECO:0000313" key="3">
    <source>
        <dbReference type="Proteomes" id="UP000787472"/>
    </source>
</evidence>
<dbReference type="Pfam" id="PF01564">
    <property type="entry name" value="Spermine_synth"/>
    <property type="match status" value="1"/>
</dbReference>
<evidence type="ECO:0000256" key="1">
    <source>
        <dbReference type="ARBA" id="ARBA00023115"/>
    </source>
</evidence>
<dbReference type="Proteomes" id="UP000787472">
    <property type="component" value="Unassembled WGS sequence"/>
</dbReference>
<dbReference type="SUPFAM" id="SSF53335">
    <property type="entry name" value="S-adenosyl-L-methionine-dependent methyltransferases"/>
    <property type="match status" value="1"/>
</dbReference>
<dbReference type="PANTHER" id="PTHR43317:SF1">
    <property type="entry name" value="THERMOSPERMINE SYNTHASE ACAULIS5"/>
    <property type="match status" value="1"/>
</dbReference>
<protein>
    <submittedName>
        <fullName evidence="2">Class I SAM-dependent methyltransferase</fullName>
    </submittedName>
</protein>
<evidence type="ECO:0000313" key="2">
    <source>
        <dbReference type="EMBL" id="NHO65397.1"/>
    </source>
</evidence>